<feature type="domain" description="PilZ" evidence="1">
    <location>
        <begin position="109"/>
        <end position="231"/>
    </location>
</feature>
<dbReference type="KEGG" id="msil:METEAL_36770"/>
<reference evidence="3" key="1">
    <citation type="journal article" date="2023" name="Int. J. Syst. Evol. Microbiol.">
        <title>Mesoterricola silvestris gen. nov., sp. nov., Mesoterricola sediminis sp. nov., Geothrix oryzae sp. nov., Geothrix edaphica sp. nov., Geothrix rubra sp. nov., and Geothrix limicola sp. nov., six novel members of Acidobacteriota isolated from soils.</title>
        <authorList>
            <person name="Itoh H."/>
            <person name="Sugisawa Y."/>
            <person name="Mise K."/>
            <person name="Xu Z."/>
            <person name="Kuniyasu M."/>
            <person name="Ushijima N."/>
            <person name="Kawano K."/>
            <person name="Kobayashi E."/>
            <person name="Shiratori Y."/>
            <person name="Masuda Y."/>
            <person name="Senoo K."/>
        </authorList>
    </citation>
    <scope>NUCLEOTIDE SEQUENCE [LARGE SCALE GENOMIC DNA]</scope>
    <source>
        <strain evidence="3">W79</strain>
    </source>
</reference>
<keyword evidence="3" id="KW-1185">Reference proteome</keyword>
<gene>
    <name evidence="2" type="ORF">METEAL_36770</name>
</gene>
<dbReference type="EMBL" id="AP027080">
    <property type="protein sequence ID" value="BDU74503.1"/>
    <property type="molecule type" value="Genomic_DNA"/>
</dbReference>
<evidence type="ECO:0000313" key="3">
    <source>
        <dbReference type="Proteomes" id="UP001238179"/>
    </source>
</evidence>
<proteinExistence type="predicted"/>
<dbReference type="Pfam" id="PF07238">
    <property type="entry name" value="PilZ"/>
    <property type="match status" value="1"/>
</dbReference>
<sequence length="401" mass="43803">MSPGAPMKDPALVAQALDALVVSEAEFPIKVEGTRTLPYTAVVLRREAGSGDLIFKLLRPLPPALAAGALFEMVFATGDKRLEGRLRFLGREGYLQYRFQAPPFLTASDRRLWKRFPFRPRENFYVAGQDSEMPGRGLTGPLLNLSMGGLSFRVDRMVRLDDGMPIAPHAAMLDRGMVFSLLRLSGFPKGDYLEARGQVARVLQTGSETHVGVQFMGMGEAEKLLLSRFLEARDRQSSLGSGAFRPEAGTLEAAAPVRVRSEARRAPAPTGLEALDALDRRCARLLLVGAPGEDRERLEGKLRSSGYWRLEATPDLYGAHALWKDAGTAPIRLLLVDLESSRAGGGEPVGAVRRMEPLLRSFGELPVAFVTREADPMLDLLGIPGYRGLALEGPGWEELLP</sequence>
<dbReference type="GO" id="GO:0035438">
    <property type="term" value="F:cyclic-di-GMP binding"/>
    <property type="evidence" value="ECO:0007669"/>
    <property type="project" value="InterPro"/>
</dbReference>
<protein>
    <recommendedName>
        <fullName evidence="1">PilZ domain-containing protein</fullName>
    </recommendedName>
</protein>
<dbReference type="Proteomes" id="UP001238179">
    <property type="component" value="Chromosome"/>
</dbReference>
<name>A0AA48H1W9_9BACT</name>
<evidence type="ECO:0000259" key="1">
    <source>
        <dbReference type="Pfam" id="PF07238"/>
    </source>
</evidence>
<dbReference type="AlphaFoldDB" id="A0AA48H1W9"/>
<organism evidence="2 3">
    <name type="scientific">Mesoterricola silvestris</name>
    <dbReference type="NCBI Taxonomy" id="2927979"/>
    <lineage>
        <taxon>Bacteria</taxon>
        <taxon>Pseudomonadati</taxon>
        <taxon>Acidobacteriota</taxon>
        <taxon>Holophagae</taxon>
        <taxon>Holophagales</taxon>
        <taxon>Holophagaceae</taxon>
        <taxon>Mesoterricola</taxon>
    </lineage>
</organism>
<evidence type="ECO:0000313" key="2">
    <source>
        <dbReference type="EMBL" id="BDU74503.1"/>
    </source>
</evidence>
<accession>A0AA48H1W9</accession>
<dbReference type="InterPro" id="IPR009875">
    <property type="entry name" value="PilZ_domain"/>
</dbReference>
<dbReference type="RefSeq" id="WP_316413179.1">
    <property type="nucleotide sequence ID" value="NZ_AP027080.1"/>
</dbReference>